<dbReference type="Gene3D" id="3.30.2010.10">
    <property type="entry name" value="Metalloproteases ('zincins'), catalytic domain"/>
    <property type="match status" value="1"/>
</dbReference>
<keyword evidence="2" id="KW-0812">Transmembrane</keyword>
<evidence type="ECO:0000256" key="2">
    <source>
        <dbReference type="SAM" id="Phobius"/>
    </source>
</evidence>
<dbReference type="EMBL" id="JBHSPH010000003">
    <property type="protein sequence ID" value="MFC5862983.1"/>
    <property type="molecule type" value="Genomic_DNA"/>
</dbReference>
<dbReference type="PANTHER" id="PTHR34978">
    <property type="entry name" value="POSSIBLE SENSOR-TRANSDUCER PROTEIN BLAR"/>
    <property type="match status" value="1"/>
</dbReference>
<sequence>MQIDFAILSPYLQTHLHTWKNSLGNHLWQSTIFVILVWLLTLALRKNYARFRYWLWLAASIKFLVPFAPLISLGRGINISNTPQIAHRVISNPAISSAVEQITLPFPQTDVVSNTPALAHHTNLILVGLISAWACGALLLLFSWTRTWWRLRCVVREAYLHAEIDGARVFFSSSLIEPGVFGIVRPVLLLPAGIQDRLDRAQMQAVIAHEMCHVRRRDNLTFALHMVVEILFWFHPAVWWIRTRLIEEREWACDEAVLQSGNEAEVYAEGILNVCKFYVESPLACAAGVTGSDLKQRIVRIMTQTVAQKLGPGRKLMLGVAAILVLCLPVVFGLMHALRVQAQTELANLPQFEVATVKPSHPSDDQQSLLLSPGRFTMENMPIKELIRFAYGLKSEDQLSGVPAWAASDRFDIVAKESESQTQILDKLPGEQRMEQVRLMAQSLLAERFGLRVSHESRELPVYVLVVAKNGSKLTPAAPPPAPPAENEKPGDPPRKTGMHGIRRSGPGELQGMSATIDLLVNVLSHQPDLGNRLVLDQTGLTGLYDWTLKWAPVNAEPGEPEASAGDPSEPALFTALQEQLGLKLESQKAPVDVVVIDRIEKPSPN</sequence>
<proteinExistence type="predicted"/>
<feature type="transmembrane region" description="Helical" evidence="2">
    <location>
        <begin position="53"/>
        <end position="73"/>
    </location>
</feature>
<evidence type="ECO:0000313" key="5">
    <source>
        <dbReference type="Proteomes" id="UP001596091"/>
    </source>
</evidence>
<dbReference type="PANTHER" id="PTHR34978:SF3">
    <property type="entry name" value="SLR0241 PROTEIN"/>
    <property type="match status" value="1"/>
</dbReference>
<comment type="caution">
    <text evidence="4">The sequence shown here is derived from an EMBL/GenBank/DDBJ whole genome shotgun (WGS) entry which is preliminary data.</text>
</comment>
<dbReference type="InterPro" id="IPR008756">
    <property type="entry name" value="Peptidase_M56"/>
</dbReference>
<dbReference type="Pfam" id="PF12543">
    <property type="entry name" value="DUF3738"/>
    <property type="match status" value="1"/>
</dbReference>
<keyword evidence="2" id="KW-1133">Transmembrane helix</keyword>
<dbReference type="CDD" id="cd07341">
    <property type="entry name" value="M56_BlaR1_MecR1_like"/>
    <property type="match status" value="1"/>
</dbReference>
<feature type="transmembrane region" description="Helical" evidence="2">
    <location>
        <begin position="124"/>
        <end position="142"/>
    </location>
</feature>
<dbReference type="InterPro" id="IPR017801">
    <property type="entry name" value="DUF3738"/>
</dbReference>
<feature type="transmembrane region" description="Helical" evidence="2">
    <location>
        <begin position="26"/>
        <end position="44"/>
    </location>
</feature>
<accession>A0ABW1EFV4</accession>
<organism evidence="4 5">
    <name type="scientific">Acidicapsa dinghuensis</name>
    <dbReference type="NCBI Taxonomy" id="2218256"/>
    <lineage>
        <taxon>Bacteria</taxon>
        <taxon>Pseudomonadati</taxon>
        <taxon>Acidobacteriota</taxon>
        <taxon>Terriglobia</taxon>
        <taxon>Terriglobales</taxon>
        <taxon>Acidobacteriaceae</taxon>
        <taxon>Acidicapsa</taxon>
    </lineage>
</organism>
<evidence type="ECO:0000313" key="4">
    <source>
        <dbReference type="EMBL" id="MFC5862983.1"/>
    </source>
</evidence>
<evidence type="ECO:0000256" key="1">
    <source>
        <dbReference type="SAM" id="MobiDB-lite"/>
    </source>
</evidence>
<feature type="compositionally biased region" description="Basic and acidic residues" evidence="1">
    <location>
        <begin position="486"/>
        <end position="495"/>
    </location>
</feature>
<dbReference type="Proteomes" id="UP001596091">
    <property type="component" value="Unassembled WGS sequence"/>
</dbReference>
<dbReference type="RefSeq" id="WP_263339207.1">
    <property type="nucleotide sequence ID" value="NZ_JAGSYH010000005.1"/>
</dbReference>
<keyword evidence="5" id="KW-1185">Reference proteome</keyword>
<reference evidence="5" key="1">
    <citation type="journal article" date="2019" name="Int. J. Syst. Evol. Microbiol.">
        <title>The Global Catalogue of Microorganisms (GCM) 10K type strain sequencing project: providing services to taxonomists for standard genome sequencing and annotation.</title>
        <authorList>
            <consortium name="The Broad Institute Genomics Platform"/>
            <consortium name="The Broad Institute Genome Sequencing Center for Infectious Disease"/>
            <person name="Wu L."/>
            <person name="Ma J."/>
        </authorList>
    </citation>
    <scope>NUCLEOTIDE SEQUENCE [LARGE SCALE GENOMIC DNA]</scope>
    <source>
        <strain evidence="5">JCM 4087</strain>
    </source>
</reference>
<protein>
    <submittedName>
        <fullName evidence="4">TIGR03435 family protein</fullName>
    </submittedName>
</protein>
<feature type="domain" description="Peptidase M56" evidence="3">
    <location>
        <begin position="29"/>
        <end position="299"/>
    </location>
</feature>
<dbReference type="InterPro" id="IPR052173">
    <property type="entry name" value="Beta-lactam_resp_regulator"/>
</dbReference>
<feature type="transmembrane region" description="Helical" evidence="2">
    <location>
        <begin position="316"/>
        <end position="338"/>
    </location>
</feature>
<evidence type="ECO:0000259" key="3">
    <source>
        <dbReference type="Pfam" id="PF05569"/>
    </source>
</evidence>
<gene>
    <name evidence="4" type="ORF">ACFPT7_11820</name>
</gene>
<keyword evidence="2" id="KW-0472">Membrane</keyword>
<feature type="region of interest" description="Disordered" evidence="1">
    <location>
        <begin position="473"/>
        <end position="509"/>
    </location>
</feature>
<dbReference type="NCBIfam" id="TIGR03435">
    <property type="entry name" value="Soli_TIGR03435"/>
    <property type="match status" value="1"/>
</dbReference>
<dbReference type="Pfam" id="PF05569">
    <property type="entry name" value="Peptidase_M56"/>
    <property type="match status" value="1"/>
</dbReference>
<name>A0ABW1EFV4_9BACT</name>